<evidence type="ECO:0000313" key="1">
    <source>
        <dbReference type="EMBL" id="KPM65529.1"/>
    </source>
</evidence>
<dbReference type="RefSeq" id="WP_054572642.1">
    <property type="nucleotide sequence ID" value="NZ_LKKS01000068.1"/>
</dbReference>
<sequence>MSTYASAYVDAIAPEHDRTSCSDDNLHNAAFGLDDHEGHGRCRRCTLLAAAHNGREGVDFLSMEDEV</sequence>
<dbReference type="EMBL" id="LKKS01000068">
    <property type="protein sequence ID" value="KPM65529.1"/>
    <property type="molecule type" value="Genomic_DNA"/>
</dbReference>
<comment type="caution">
    <text evidence="1">The sequence shown here is derived from an EMBL/GenBank/DDBJ whole genome shotgun (WGS) entry which is preliminary data.</text>
</comment>
<name>A0A0P7D762_PSEPU</name>
<gene>
    <name evidence="1" type="ORF">HB13667_11445</name>
</gene>
<dbReference type="Proteomes" id="UP000050437">
    <property type="component" value="Unassembled WGS sequence"/>
</dbReference>
<organism evidence="1 2">
    <name type="scientific">Pseudomonas putida</name>
    <name type="common">Arthrobacter siderocapsulatus</name>
    <dbReference type="NCBI Taxonomy" id="303"/>
    <lineage>
        <taxon>Bacteria</taxon>
        <taxon>Pseudomonadati</taxon>
        <taxon>Pseudomonadota</taxon>
        <taxon>Gammaproteobacteria</taxon>
        <taxon>Pseudomonadales</taxon>
        <taxon>Pseudomonadaceae</taxon>
        <taxon>Pseudomonas</taxon>
    </lineage>
</organism>
<accession>A0A0P7D762</accession>
<proteinExistence type="predicted"/>
<evidence type="ECO:0000313" key="2">
    <source>
        <dbReference type="Proteomes" id="UP000050437"/>
    </source>
</evidence>
<reference evidence="1 2" key="1">
    <citation type="submission" date="2015-10" db="EMBL/GenBank/DDBJ databases">
        <title>Pseudomonas putida clinical strains.</title>
        <authorList>
            <person name="Molina L."/>
            <person name="Udaondo Z."/>
        </authorList>
    </citation>
    <scope>NUCLEOTIDE SEQUENCE [LARGE SCALE GENOMIC DNA]</scope>
    <source>
        <strain evidence="1 2">HB13667</strain>
    </source>
</reference>
<dbReference type="AlphaFoldDB" id="A0A0P7D762"/>
<protein>
    <submittedName>
        <fullName evidence="1">Uncharacterized protein</fullName>
    </submittedName>
</protein>